<evidence type="ECO:0000313" key="4">
    <source>
        <dbReference type="Proteomes" id="UP000245474"/>
    </source>
</evidence>
<feature type="domain" description="EF-hand" evidence="2">
    <location>
        <begin position="40"/>
        <end position="75"/>
    </location>
</feature>
<dbReference type="PROSITE" id="PS00018">
    <property type="entry name" value="EF_HAND_1"/>
    <property type="match status" value="1"/>
</dbReference>
<protein>
    <recommendedName>
        <fullName evidence="2">EF-hand domain-containing protein</fullName>
    </recommendedName>
</protein>
<reference evidence="3 4" key="1">
    <citation type="submission" date="2018-05" db="EMBL/GenBank/DDBJ databases">
        <title>Spiribacter halobius sp. nov., a moderately halophilic bacterium isolated from marine solar saltern.</title>
        <authorList>
            <person name="Zheng W.-S."/>
            <person name="Lu D.-C."/>
            <person name="Du Z.-J."/>
        </authorList>
    </citation>
    <scope>NUCLEOTIDE SEQUENCE [LARGE SCALE GENOMIC DNA]</scope>
    <source>
        <strain evidence="3 4">E85</strain>
    </source>
</reference>
<evidence type="ECO:0000259" key="2">
    <source>
        <dbReference type="PROSITE" id="PS50222"/>
    </source>
</evidence>
<dbReference type="RefSeq" id="WP_109679812.1">
    <property type="nucleotide sequence ID" value="NZ_CP086615.1"/>
</dbReference>
<dbReference type="Gene3D" id="1.10.238.10">
    <property type="entry name" value="EF-hand"/>
    <property type="match status" value="1"/>
</dbReference>
<dbReference type="EMBL" id="QFFI01000031">
    <property type="protein sequence ID" value="PWG61577.1"/>
    <property type="molecule type" value="Genomic_DNA"/>
</dbReference>
<organism evidence="3 4">
    <name type="scientific">Sediminicurvatus halobius</name>
    <dbReference type="NCBI Taxonomy" id="2182432"/>
    <lineage>
        <taxon>Bacteria</taxon>
        <taxon>Pseudomonadati</taxon>
        <taxon>Pseudomonadota</taxon>
        <taxon>Gammaproteobacteria</taxon>
        <taxon>Chromatiales</taxon>
        <taxon>Ectothiorhodospiraceae</taxon>
        <taxon>Sediminicurvatus</taxon>
    </lineage>
</organism>
<accession>A0A2U2MXH3</accession>
<evidence type="ECO:0000256" key="1">
    <source>
        <dbReference type="SAM" id="SignalP"/>
    </source>
</evidence>
<dbReference type="SUPFAM" id="SSF47473">
    <property type="entry name" value="EF-hand"/>
    <property type="match status" value="1"/>
</dbReference>
<dbReference type="InterPro" id="IPR002048">
    <property type="entry name" value="EF_hand_dom"/>
</dbReference>
<feature type="chain" id="PRO_5015489991" description="EF-hand domain-containing protein" evidence="1">
    <location>
        <begin position="21"/>
        <end position="81"/>
    </location>
</feature>
<dbReference type="GO" id="GO:0005509">
    <property type="term" value="F:calcium ion binding"/>
    <property type="evidence" value="ECO:0007669"/>
    <property type="project" value="InterPro"/>
</dbReference>
<sequence>MIRKTLLTLALAATVTPALAAVKSGIELAEERAPVAKSEVQDRFLKRHFNRYDNDRDGQLDAQELSVYIQTNLGARSAGQR</sequence>
<evidence type="ECO:0000313" key="3">
    <source>
        <dbReference type="EMBL" id="PWG61577.1"/>
    </source>
</evidence>
<name>A0A2U2MXH3_9GAMM</name>
<dbReference type="InterPro" id="IPR018247">
    <property type="entry name" value="EF_Hand_1_Ca_BS"/>
</dbReference>
<dbReference type="AlphaFoldDB" id="A0A2U2MXH3"/>
<proteinExistence type="predicted"/>
<keyword evidence="4" id="KW-1185">Reference proteome</keyword>
<feature type="signal peptide" evidence="1">
    <location>
        <begin position="1"/>
        <end position="20"/>
    </location>
</feature>
<dbReference type="Proteomes" id="UP000245474">
    <property type="component" value="Unassembled WGS sequence"/>
</dbReference>
<comment type="caution">
    <text evidence="3">The sequence shown here is derived from an EMBL/GenBank/DDBJ whole genome shotgun (WGS) entry which is preliminary data.</text>
</comment>
<dbReference type="PROSITE" id="PS50222">
    <property type="entry name" value="EF_HAND_2"/>
    <property type="match status" value="1"/>
</dbReference>
<gene>
    <name evidence="3" type="ORF">DEM34_15855</name>
</gene>
<dbReference type="InterPro" id="IPR011992">
    <property type="entry name" value="EF-hand-dom_pair"/>
</dbReference>
<keyword evidence="1" id="KW-0732">Signal</keyword>